<evidence type="ECO:0000313" key="3">
    <source>
        <dbReference type="Proteomes" id="UP000327013"/>
    </source>
</evidence>
<evidence type="ECO:0000256" key="1">
    <source>
        <dbReference type="SAM" id="MobiDB-lite"/>
    </source>
</evidence>
<proteinExistence type="predicted"/>
<dbReference type="EMBL" id="VIBQ01000070">
    <property type="protein sequence ID" value="KAB8596117.1"/>
    <property type="molecule type" value="Genomic_DNA"/>
</dbReference>
<dbReference type="AlphaFoldDB" id="A0A5N6L249"/>
<name>A0A5N6L249_9ROSI</name>
<organism evidence="2 3">
    <name type="scientific">Carpinus fangiana</name>
    <dbReference type="NCBI Taxonomy" id="176857"/>
    <lineage>
        <taxon>Eukaryota</taxon>
        <taxon>Viridiplantae</taxon>
        <taxon>Streptophyta</taxon>
        <taxon>Embryophyta</taxon>
        <taxon>Tracheophyta</taxon>
        <taxon>Spermatophyta</taxon>
        <taxon>Magnoliopsida</taxon>
        <taxon>eudicotyledons</taxon>
        <taxon>Gunneridae</taxon>
        <taxon>Pentapetalae</taxon>
        <taxon>rosids</taxon>
        <taxon>fabids</taxon>
        <taxon>Fagales</taxon>
        <taxon>Betulaceae</taxon>
        <taxon>Carpinus</taxon>
    </lineage>
</organism>
<protein>
    <submittedName>
        <fullName evidence="2">Uncharacterized protein</fullName>
    </submittedName>
</protein>
<keyword evidence="3" id="KW-1185">Reference proteome</keyword>
<dbReference type="Proteomes" id="UP000327013">
    <property type="component" value="Unassembled WGS sequence"/>
</dbReference>
<accession>A0A5N6L249</accession>
<feature type="region of interest" description="Disordered" evidence="1">
    <location>
        <begin position="24"/>
        <end position="50"/>
    </location>
</feature>
<feature type="compositionally biased region" description="Low complexity" evidence="1">
    <location>
        <begin position="24"/>
        <end position="33"/>
    </location>
</feature>
<comment type="caution">
    <text evidence="2">The sequence shown here is derived from an EMBL/GenBank/DDBJ whole genome shotgun (WGS) entry which is preliminary data.</text>
</comment>
<feature type="region of interest" description="Disordered" evidence="1">
    <location>
        <begin position="159"/>
        <end position="184"/>
    </location>
</feature>
<sequence>MGRRKIEIKAIKDDRNRSVYASTAPPLSFAAPPSLTPRAPPEHFSSAKAACSKRRMNSLCSARLTSRSSSLARTRNFTSSPQGIFIRRSSATAISAQPAILPTATNGNASRNASHGHAAHGYTTLTTSVSAAAATPPSVSANVPARTRKAAVHAAKLSAAESDATNAHADSAAATTAVSKPTHA</sequence>
<reference evidence="2 3" key="1">
    <citation type="submission" date="2019-06" db="EMBL/GenBank/DDBJ databases">
        <title>A chromosomal-level reference genome of Carpinus fangiana (Coryloideae, Betulaceae).</title>
        <authorList>
            <person name="Yang X."/>
            <person name="Wang Z."/>
            <person name="Zhang L."/>
            <person name="Hao G."/>
            <person name="Liu J."/>
            <person name="Yang Y."/>
        </authorList>
    </citation>
    <scope>NUCLEOTIDE SEQUENCE [LARGE SCALE GENOMIC DNA]</scope>
    <source>
        <strain evidence="2">Cfa_2016G</strain>
        <tissue evidence="2">Leaf</tissue>
    </source>
</reference>
<evidence type="ECO:0000313" key="2">
    <source>
        <dbReference type="EMBL" id="KAB8596117.1"/>
    </source>
</evidence>
<feature type="compositionally biased region" description="Low complexity" evidence="1">
    <location>
        <begin position="159"/>
        <end position="177"/>
    </location>
</feature>
<gene>
    <name evidence="2" type="ORF">FH972_025826</name>
</gene>